<keyword evidence="1" id="KW-1133">Transmembrane helix</keyword>
<dbReference type="Proteomes" id="UP000176608">
    <property type="component" value="Unassembled WGS sequence"/>
</dbReference>
<keyword evidence="1" id="KW-0472">Membrane</keyword>
<sequence>MRNNLLNGLAESSLFVRVLFLTLFLAHLFIIPKQMDVLYVTVLIFYILDMLAYKQGHFKALRDSIIAIPAIPVLILLKLNASALVLADYVFLLLLLGLIMQYLKVLWQNKESKI</sequence>
<gene>
    <name evidence="2" type="ORF">A2886_00850</name>
</gene>
<dbReference type="EMBL" id="MEVA01000016">
    <property type="protein sequence ID" value="OGC47179.1"/>
    <property type="molecule type" value="Genomic_DNA"/>
</dbReference>
<keyword evidence="1" id="KW-0812">Transmembrane</keyword>
<evidence type="ECO:0000256" key="1">
    <source>
        <dbReference type="SAM" id="Phobius"/>
    </source>
</evidence>
<dbReference type="STRING" id="1802617.A2886_00850"/>
<dbReference type="AlphaFoldDB" id="A0A1F4UQI6"/>
<organism evidence="2 3">
    <name type="scientific">candidate division WWE3 bacterium RIFCSPHIGHO2_01_FULL_42_13</name>
    <dbReference type="NCBI Taxonomy" id="1802617"/>
    <lineage>
        <taxon>Bacteria</taxon>
        <taxon>Katanobacteria</taxon>
    </lineage>
</organism>
<feature type="transmembrane region" description="Helical" evidence="1">
    <location>
        <begin position="65"/>
        <end position="83"/>
    </location>
</feature>
<evidence type="ECO:0000313" key="3">
    <source>
        <dbReference type="Proteomes" id="UP000176608"/>
    </source>
</evidence>
<reference evidence="2 3" key="1">
    <citation type="journal article" date="2016" name="Nat. Commun.">
        <title>Thousands of microbial genomes shed light on interconnected biogeochemical processes in an aquifer system.</title>
        <authorList>
            <person name="Anantharaman K."/>
            <person name="Brown C.T."/>
            <person name="Hug L.A."/>
            <person name="Sharon I."/>
            <person name="Castelle C.J."/>
            <person name="Probst A.J."/>
            <person name="Thomas B.C."/>
            <person name="Singh A."/>
            <person name="Wilkins M.J."/>
            <person name="Karaoz U."/>
            <person name="Brodie E.L."/>
            <person name="Williams K.H."/>
            <person name="Hubbard S.S."/>
            <person name="Banfield J.F."/>
        </authorList>
    </citation>
    <scope>NUCLEOTIDE SEQUENCE [LARGE SCALE GENOMIC DNA]</scope>
</reference>
<accession>A0A1F4UQI6</accession>
<feature type="transmembrane region" description="Helical" evidence="1">
    <location>
        <begin position="89"/>
        <end position="107"/>
    </location>
</feature>
<name>A0A1F4UQI6_UNCKA</name>
<protein>
    <submittedName>
        <fullName evidence="2">Uncharacterized protein</fullName>
    </submittedName>
</protein>
<feature type="transmembrane region" description="Helical" evidence="1">
    <location>
        <begin position="37"/>
        <end position="53"/>
    </location>
</feature>
<feature type="transmembrane region" description="Helical" evidence="1">
    <location>
        <begin position="12"/>
        <end position="31"/>
    </location>
</feature>
<evidence type="ECO:0000313" key="2">
    <source>
        <dbReference type="EMBL" id="OGC47179.1"/>
    </source>
</evidence>
<comment type="caution">
    <text evidence="2">The sequence shown here is derived from an EMBL/GenBank/DDBJ whole genome shotgun (WGS) entry which is preliminary data.</text>
</comment>
<proteinExistence type="predicted"/>